<organism evidence="1 2">
    <name type="scientific">Prosthecochloris vibrioformis</name>
    <name type="common">Chlorobium vibrioforme</name>
    <dbReference type="NCBI Taxonomy" id="1098"/>
    <lineage>
        <taxon>Bacteria</taxon>
        <taxon>Pseudomonadati</taxon>
        <taxon>Chlorobiota</taxon>
        <taxon>Chlorobiia</taxon>
        <taxon>Chlorobiales</taxon>
        <taxon>Chlorobiaceae</taxon>
        <taxon>Prosthecochloris</taxon>
    </lineage>
</organism>
<dbReference type="GO" id="GO:0005524">
    <property type="term" value="F:ATP binding"/>
    <property type="evidence" value="ECO:0007669"/>
    <property type="project" value="TreeGrafter"/>
</dbReference>
<accession>A0A5C4RZS9</accession>
<dbReference type="GO" id="GO:0030234">
    <property type="term" value="F:enzyme regulator activity"/>
    <property type="evidence" value="ECO:0007669"/>
    <property type="project" value="InterPro"/>
</dbReference>
<dbReference type="RefSeq" id="WP_068865984.1">
    <property type="nucleotide sequence ID" value="NZ_VDCI01000005.1"/>
</dbReference>
<reference evidence="1 2" key="1">
    <citation type="submission" date="2019-05" db="EMBL/GenBank/DDBJ databases">
        <title>Draft Whole-Genome sequence of the green sulfur bacterium Prosthecochloris vibrioformis DSM 260.</title>
        <authorList>
            <person name="Meyer T.E."/>
            <person name="Kyndt J.A."/>
        </authorList>
    </citation>
    <scope>NUCLEOTIDE SEQUENCE [LARGE SCALE GENOMIC DNA]</scope>
    <source>
        <strain evidence="1 2">DSM 260</strain>
    </source>
</reference>
<gene>
    <name evidence="1" type="ORF">FGF68_07215</name>
</gene>
<dbReference type="PANTHER" id="PTHR30115">
    <property type="entry name" value="NITROGEN REGULATORY PROTEIN P-II"/>
    <property type="match status" value="1"/>
</dbReference>
<dbReference type="PRINTS" id="PR00340">
    <property type="entry name" value="PIIGLNB"/>
</dbReference>
<protein>
    <submittedName>
        <fullName evidence="1">P-II family nitrogen regulator</fullName>
    </submittedName>
</protein>
<dbReference type="SUPFAM" id="SSF54913">
    <property type="entry name" value="GlnB-like"/>
    <property type="match status" value="1"/>
</dbReference>
<evidence type="ECO:0000313" key="2">
    <source>
        <dbReference type="Proteomes" id="UP000309544"/>
    </source>
</evidence>
<sequence>MKLITAIIQEDRLDNVREALIQADITRISVSRISGHGRQEDIEIYRGRRIAPNLLPKIKIEIAVNEAFVDPAIDAIIASARHGEGQIGDGKIFVTPLEECVRIRTRERGCSAI</sequence>
<comment type="caution">
    <text evidence="1">The sequence shown here is derived from an EMBL/GenBank/DDBJ whole genome shotgun (WGS) entry which is preliminary data.</text>
</comment>
<keyword evidence="2" id="KW-1185">Reference proteome</keyword>
<dbReference type="Pfam" id="PF00543">
    <property type="entry name" value="P-II"/>
    <property type="match status" value="1"/>
</dbReference>
<name>A0A5C4RZS9_PROVB</name>
<dbReference type="Gene3D" id="3.30.70.120">
    <property type="match status" value="1"/>
</dbReference>
<evidence type="ECO:0000313" key="1">
    <source>
        <dbReference type="EMBL" id="TNJ36505.1"/>
    </source>
</evidence>
<dbReference type="GO" id="GO:0005829">
    <property type="term" value="C:cytosol"/>
    <property type="evidence" value="ECO:0007669"/>
    <property type="project" value="TreeGrafter"/>
</dbReference>
<dbReference type="PANTHER" id="PTHR30115:SF11">
    <property type="entry name" value="NITROGEN REGULATORY PROTEIN P-II HOMOLOG"/>
    <property type="match status" value="1"/>
</dbReference>
<dbReference type="EMBL" id="VDCI01000005">
    <property type="protein sequence ID" value="TNJ36505.1"/>
    <property type="molecule type" value="Genomic_DNA"/>
</dbReference>
<proteinExistence type="predicted"/>
<dbReference type="InterPro" id="IPR011322">
    <property type="entry name" value="N-reg_PII-like_a/b"/>
</dbReference>
<dbReference type="AlphaFoldDB" id="A0A5C4RZS9"/>
<dbReference type="InterPro" id="IPR015867">
    <property type="entry name" value="N-reg_PII/ATP_PRibTrfase_C"/>
</dbReference>
<dbReference type="SMART" id="SM00938">
    <property type="entry name" value="P-II"/>
    <property type="match status" value="1"/>
</dbReference>
<dbReference type="Proteomes" id="UP000309544">
    <property type="component" value="Unassembled WGS sequence"/>
</dbReference>
<dbReference type="GO" id="GO:0006808">
    <property type="term" value="P:regulation of nitrogen utilization"/>
    <property type="evidence" value="ECO:0007669"/>
    <property type="project" value="InterPro"/>
</dbReference>
<dbReference type="InterPro" id="IPR002187">
    <property type="entry name" value="N-reg_PII"/>
</dbReference>
<dbReference type="PROSITE" id="PS51343">
    <property type="entry name" value="PII_GLNB_DOM"/>
    <property type="match status" value="1"/>
</dbReference>